<dbReference type="GO" id="GO:0004601">
    <property type="term" value="F:peroxidase activity"/>
    <property type="evidence" value="ECO:0007669"/>
    <property type="project" value="UniProtKB-KW"/>
</dbReference>
<dbReference type="SUPFAM" id="SSF54909">
    <property type="entry name" value="Dimeric alpha+beta barrel"/>
    <property type="match status" value="1"/>
</dbReference>
<accession>A0A0A7EHE3</accession>
<keyword evidence="3" id="KW-0479">Metal-binding</keyword>
<evidence type="ECO:0000259" key="7">
    <source>
        <dbReference type="Pfam" id="PF04261"/>
    </source>
</evidence>
<sequence length="303" mass="34216">MPQAQSGVCAEANLHGVHLFLNVLDGQELSISSKLARILEIQERFENEFSEALVSSIVAIGSQFWPHLYPSKMPKTLAGFPQFEHLEHATPSRPIDLMIQIRADRLDVVHLFVMEIITLLRGDIELIDQVKCFHYLDGRDLNGFVYGIANPHGRKKQTVALVGDEDSDFSAGSYIHIQRYRYDLKAWQEVSKAEQEVVMGRTLSANQKISCAPENSHSERTELYDENGNALFLNQGMPFADIDQQGFLFISCANNGYAFQTLLKHRLGYIDDNGPDMWLEFAKSDFGAAFFAPSVNMLRELAR</sequence>
<dbReference type="GO" id="GO:0046872">
    <property type="term" value="F:metal ion binding"/>
    <property type="evidence" value="ECO:0007669"/>
    <property type="project" value="UniProtKB-KW"/>
</dbReference>
<keyword evidence="2 9" id="KW-0575">Peroxidase</keyword>
<dbReference type="eggNOG" id="COG2837">
    <property type="taxonomic scope" value="Bacteria"/>
</dbReference>
<dbReference type="STRING" id="1348114.OM33_13815"/>
<dbReference type="GO" id="GO:0005829">
    <property type="term" value="C:cytosol"/>
    <property type="evidence" value="ECO:0007669"/>
    <property type="project" value="TreeGrafter"/>
</dbReference>
<dbReference type="Pfam" id="PF04261">
    <property type="entry name" value="Dyp_perox_N"/>
    <property type="match status" value="1"/>
</dbReference>
<name>A0A0A7EHE3_9GAMM</name>
<evidence type="ECO:0000256" key="3">
    <source>
        <dbReference type="ARBA" id="ARBA00022723"/>
    </source>
</evidence>
<gene>
    <name evidence="9" type="ORF">OM33_13815</name>
</gene>
<proteinExistence type="inferred from homology"/>
<dbReference type="InterPro" id="IPR048328">
    <property type="entry name" value="Dyp_perox_C"/>
</dbReference>
<dbReference type="KEGG" id="pseo:OM33_13815"/>
<evidence type="ECO:0000256" key="2">
    <source>
        <dbReference type="ARBA" id="ARBA00022559"/>
    </source>
</evidence>
<dbReference type="InterPro" id="IPR011008">
    <property type="entry name" value="Dimeric_a/b-barrel"/>
</dbReference>
<feature type="domain" description="Dyp-type peroxidase C-terminal" evidence="8">
    <location>
        <begin position="138"/>
        <end position="296"/>
    </location>
</feature>
<organism evidence="9 10">
    <name type="scientific">Pseudoalteromonas piratica</name>
    <dbReference type="NCBI Taxonomy" id="1348114"/>
    <lineage>
        <taxon>Bacteria</taxon>
        <taxon>Pseudomonadati</taxon>
        <taxon>Pseudomonadota</taxon>
        <taxon>Gammaproteobacteria</taxon>
        <taxon>Alteromonadales</taxon>
        <taxon>Pseudoalteromonadaceae</taxon>
        <taxon>Pseudoalteromonas</taxon>
    </lineage>
</organism>
<evidence type="ECO:0000313" key="9">
    <source>
        <dbReference type="EMBL" id="AIY66070.1"/>
    </source>
</evidence>
<dbReference type="PANTHER" id="PTHR30521:SF0">
    <property type="entry name" value="DYP-TYPE PEROXIDASE FAMILY PROTEIN"/>
    <property type="match status" value="1"/>
</dbReference>
<dbReference type="Pfam" id="PF20628">
    <property type="entry name" value="Dyp_perox_C"/>
    <property type="match status" value="1"/>
</dbReference>
<evidence type="ECO:0000313" key="10">
    <source>
        <dbReference type="Proteomes" id="UP000030341"/>
    </source>
</evidence>
<feature type="domain" description="Dyp-type peroxidase N-terminal" evidence="7">
    <location>
        <begin position="52"/>
        <end position="133"/>
    </location>
</feature>
<dbReference type="AlphaFoldDB" id="A0A0A7EHE3"/>
<evidence type="ECO:0000256" key="1">
    <source>
        <dbReference type="ARBA" id="ARBA00001970"/>
    </source>
</evidence>
<evidence type="ECO:0000256" key="6">
    <source>
        <dbReference type="ARBA" id="ARBA00025737"/>
    </source>
</evidence>
<reference evidence="9 10" key="1">
    <citation type="submission" date="2014-11" db="EMBL/GenBank/DDBJ databases">
        <title>Complete Genome Sequence of Pseudoalteromonas sp. Strain OCN003 Isolated from Kaneohe Bay, Oahu, Hawaii.</title>
        <authorList>
            <person name="Beurmann S."/>
            <person name="Videau P."/>
            <person name="Ushijima B."/>
            <person name="Smith A.M."/>
            <person name="Aeby G.S."/>
            <person name="Callahan S.M."/>
            <person name="Belcaid M."/>
        </authorList>
    </citation>
    <scope>NUCLEOTIDE SEQUENCE [LARGE SCALE GENOMIC DNA]</scope>
    <source>
        <strain evidence="9 10">OCN003</strain>
    </source>
</reference>
<keyword evidence="5" id="KW-0408">Iron</keyword>
<keyword evidence="10" id="KW-1185">Reference proteome</keyword>
<dbReference type="GO" id="GO:0020037">
    <property type="term" value="F:heme binding"/>
    <property type="evidence" value="ECO:0007669"/>
    <property type="project" value="InterPro"/>
</dbReference>
<dbReference type="PANTHER" id="PTHR30521">
    <property type="entry name" value="DEFERROCHELATASE/PEROXIDASE"/>
    <property type="match status" value="1"/>
</dbReference>
<dbReference type="PROSITE" id="PS51404">
    <property type="entry name" value="DYP_PEROXIDASE"/>
    <property type="match status" value="1"/>
</dbReference>
<dbReference type="NCBIfam" id="TIGR01413">
    <property type="entry name" value="Dyp_perox_fam"/>
    <property type="match status" value="1"/>
</dbReference>
<comment type="similarity">
    <text evidence="6">Belongs to the DyP-type peroxidase family.</text>
</comment>
<dbReference type="Proteomes" id="UP000030341">
    <property type="component" value="Chromosome 1"/>
</dbReference>
<protein>
    <submittedName>
        <fullName evidence="9">Dyp-type peroxidase family protein</fullName>
    </submittedName>
</protein>
<evidence type="ECO:0000259" key="8">
    <source>
        <dbReference type="Pfam" id="PF20628"/>
    </source>
</evidence>
<dbReference type="InterPro" id="IPR006314">
    <property type="entry name" value="Dyp_peroxidase"/>
</dbReference>
<dbReference type="OrthoDB" id="3251355at2"/>
<comment type="cofactor">
    <cofactor evidence="1">
        <name>heme b</name>
        <dbReference type="ChEBI" id="CHEBI:60344"/>
    </cofactor>
</comment>
<evidence type="ECO:0000256" key="5">
    <source>
        <dbReference type="ARBA" id="ARBA00023004"/>
    </source>
</evidence>
<dbReference type="RefSeq" id="WP_038642539.1">
    <property type="nucleotide sequence ID" value="NZ_CP009888.1"/>
</dbReference>
<evidence type="ECO:0000256" key="4">
    <source>
        <dbReference type="ARBA" id="ARBA00023002"/>
    </source>
</evidence>
<dbReference type="HOGENOM" id="CLU_044178_2_0_6"/>
<dbReference type="EMBL" id="CP009888">
    <property type="protein sequence ID" value="AIY66070.1"/>
    <property type="molecule type" value="Genomic_DNA"/>
</dbReference>
<dbReference type="InterPro" id="IPR048327">
    <property type="entry name" value="Dyp_perox_N"/>
</dbReference>
<keyword evidence="4" id="KW-0560">Oxidoreductase</keyword>